<evidence type="ECO:0000313" key="11">
    <source>
        <dbReference type="Proteomes" id="UP000271554"/>
    </source>
</evidence>
<dbReference type="OrthoDB" id="9774690at2"/>
<dbReference type="InterPro" id="IPR006132">
    <property type="entry name" value="Asp/Orn_carbamoyltranf_P-bd"/>
</dbReference>
<keyword evidence="4 7" id="KW-0665">Pyrimidine biosynthesis</keyword>
<evidence type="ECO:0000259" key="9">
    <source>
        <dbReference type="Pfam" id="PF02729"/>
    </source>
</evidence>
<keyword evidence="11" id="KW-1185">Reference proteome</keyword>
<organism evidence="10 11">
    <name type="scientific">Streptomyces hundungensis</name>
    <dbReference type="NCBI Taxonomy" id="1077946"/>
    <lineage>
        <taxon>Bacteria</taxon>
        <taxon>Bacillati</taxon>
        <taxon>Actinomycetota</taxon>
        <taxon>Actinomycetes</taxon>
        <taxon>Kitasatosporales</taxon>
        <taxon>Streptomycetaceae</taxon>
        <taxon>Streptomyces</taxon>
    </lineage>
</organism>
<dbReference type="GO" id="GO:0006520">
    <property type="term" value="P:amino acid metabolic process"/>
    <property type="evidence" value="ECO:0007669"/>
    <property type="project" value="InterPro"/>
</dbReference>
<dbReference type="FunFam" id="3.40.50.1370:FF:000012">
    <property type="entry name" value="Aspartate carbamoyltransferase"/>
    <property type="match status" value="1"/>
</dbReference>
<comment type="subunit">
    <text evidence="7">Heterododecamer (2C3:3R2) of six catalytic PyrB chains organized as two trimers (C3), and six regulatory PyrI chains organized as three dimers (R2).</text>
</comment>
<comment type="catalytic activity">
    <reaction evidence="6 7">
        <text>carbamoyl phosphate + L-aspartate = N-carbamoyl-L-aspartate + phosphate + H(+)</text>
        <dbReference type="Rhea" id="RHEA:20013"/>
        <dbReference type="ChEBI" id="CHEBI:15378"/>
        <dbReference type="ChEBI" id="CHEBI:29991"/>
        <dbReference type="ChEBI" id="CHEBI:32814"/>
        <dbReference type="ChEBI" id="CHEBI:43474"/>
        <dbReference type="ChEBI" id="CHEBI:58228"/>
        <dbReference type="EC" id="2.1.3.2"/>
    </reaction>
</comment>
<evidence type="ECO:0000256" key="3">
    <source>
        <dbReference type="ARBA" id="ARBA00022679"/>
    </source>
</evidence>
<dbReference type="InterPro" id="IPR006131">
    <property type="entry name" value="Asp_carbamoyltransf_Asp/Orn-bd"/>
</dbReference>
<dbReference type="FunFam" id="3.40.50.1370:FF:000007">
    <property type="entry name" value="Aspartate carbamoyltransferase"/>
    <property type="match status" value="1"/>
</dbReference>
<dbReference type="SUPFAM" id="SSF53671">
    <property type="entry name" value="Aspartate/ornithine carbamoyltransferase"/>
    <property type="match status" value="1"/>
</dbReference>
<comment type="pathway">
    <text evidence="1 7">Pyrimidine metabolism; UMP biosynthesis via de novo pathway; (S)-dihydroorotate from bicarbonate: step 2/3.</text>
</comment>
<dbReference type="AlphaFoldDB" id="A0A387HMZ5"/>
<dbReference type="EC" id="2.1.3.2" evidence="7"/>
<feature type="binding site" evidence="7">
    <location>
        <position position="270"/>
    </location>
    <ligand>
        <name>carbamoyl phosphate</name>
        <dbReference type="ChEBI" id="CHEBI:58228"/>
    </ligand>
</feature>
<gene>
    <name evidence="7 10" type="primary">pyrB</name>
    <name evidence="10" type="ORF">DWB77_06270</name>
</gene>
<dbReference type="NCBIfam" id="TIGR00670">
    <property type="entry name" value="asp_carb_tr"/>
    <property type="match status" value="1"/>
</dbReference>
<dbReference type="PANTHER" id="PTHR45753:SF6">
    <property type="entry name" value="ASPARTATE CARBAMOYLTRANSFERASE"/>
    <property type="match status" value="1"/>
</dbReference>
<dbReference type="PROSITE" id="PS00097">
    <property type="entry name" value="CARBAMOYLTRANSFERASE"/>
    <property type="match status" value="1"/>
</dbReference>
<feature type="binding site" evidence="7">
    <location>
        <position position="175"/>
    </location>
    <ligand>
        <name>L-aspartate</name>
        <dbReference type="ChEBI" id="CHEBI:29991"/>
    </ligand>
</feature>
<feature type="binding site" evidence="7">
    <location>
        <position position="229"/>
    </location>
    <ligand>
        <name>L-aspartate</name>
        <dbReference type="ChEBI" id="CHEBI:29991"/>
    </ligand>
</feature>
<dbReference type="PRINTS" id="PR00101">
    <property type="entry name" value="ATCASE"/>
</dbReference>
<dbReference type="Pfam" id="PF02729">
    <property type="entry name" value="OTCace_N"/>
    <property type="match status" value="1"/>
</dbReference>
<dbReference type="PRINTS" id="PR00100">
    <property type="entry name" value="AOTCASE"/>
</dbReference>
<dbReference type="Pfam" id="PF00185">
    <property type="entry name" value="OTCace"/>
    <property type="match status" value="1"/>
</dbReference>
<dbReference type="GO" id="GO:0006207">
    <property type="term" value="P:'de novo' pyrimidine nucleobase biosynthetic process"/>
    <property type="evidence" value="ECO:0007669"/>
    <property type="project" value="InterPro"/>
</dbReference>
<dbReference type="Gene3D" id="3.40.50.1370">
    <property type="entry name" value="Aspartate/ornithine carbamoyltransferase"/>
    <property type="match status" value="2"/>
</dbReference>
<evidence type="ECO:0000256" key="2">
    <source>
        <dbReference type="ARBA" id="ARBA00008896"/>
    </source>
</evidence>
<feature type="binding site" evidence="7">
    <location>
        <position position="138"/>
    </location>
    <ligand>
        <name>carbamoyl phosphate</name>
        <dbReference type="ChEBI" id="CHEBI:58228"/>
    </ligand>
</feature>
<protein>
    <recommendedName>
        <fullName evidence="7">Aspartate carbamoyltransferase</fullName>
        <ecNumber evidence="7">2.1.3.2</ecNumber>
    </recommendedName>
    <alternativeName>
        <fullName evidence="7">Aspartate transcarbamylase</fullName>
        <shortName evidence="7">ATCase</shortName>
    </alternativeName>
</protein>
<dbReference type="KEGG" id="shun:DWB77_06270"/>
<feature type="binding site" evidence="7">
    <location>
        <position position="83"/>
    </location>
    <ligand>
        <name>L-aspartate</name>
        <dbReference type="ChEBI" id="CHEBI:29991"/>
    </ligand>
</feature>
<sequence>MMRHLISAADLTRDDAVLILDTTEEMARVSDRPIKKLPALRGRTICNLFFEDSTRTRISFEAAEKRLSADVINFAAKGSSVSKGESLKDTAQTLEAMGVDAVVIRHSASGAPYRLATSGWIDAPVINAGDGTHQHPTQALLDAFTMRRRLVGEDALGQDLTGKRITLVGDVLHSRVARSNVDLLHTLGADVTLVAPPTLLPVGVEHWTCDVSYDLDAVLLKSDAVMMLRVQRERMNAAFFPTEREYSRRYGLDGERMAKMPEHGIVMHPGPMVRGMEITAEVADSDRCTVVEQVANGVHTRMAVLYLLLGGNEPAVSHARPTDSENK</sequence>
<evidence type="ECO:0000256" key="1">
    <source>
        <dbReference type="ARBA" id="ARBA00004852"/>
    </source>
</evidence>
<keyword evidence="3 7" id="KW-0808">Transferase</keyword>
<evidence type="ECO:0000256" key="4">
    <source>
        <dbReference type="ARBA" id="ARBA00022975"/>
    </source>
</evidence>
<comment type="function">
    <text evidence="5 7">Catalyzes the condensation of carbamoyl phosphate and aspartate to form carbamoyl aspartate and inorganic phosphate, the committed step in the de novo pyrimidine nucleotide biosynthesis pathway.</text>
</comment>
<dbReference type="RefSeq" id="WP_120725221.1">
    <property type="nucleotide sequence ID" value="NZ_CP032698.1"/>
</dbReference>
<dbReference type="InterPro" id="IPR036901">
    <property type="entry name" value="Asp/Orn_carbamoylTrfase_sf"/>
</dbReference>
<dbReference type="UniPathway" id="UPA00070">
    <property type="reaction ID" value="UER00116"/>
</dbReference>
<dbReference type="InterPro" id="IPR006130">
    <property type="entry name" value="Asp/Orn_carbamoylTrfase"/>
</dbReference>
<dbReference type="HAMAP" id="MF_00001">
    <property type="entry name" value="Asp_carb_tr"/>
    <property type="match status" value="1"/>
</dbReference>
<feature type="binding site" evidence="7">
    <location>
        <position position="105"/>
    </location>
    <ligand>
        <name>carbamoyl phosphate</name>
        <dbReference type="ChEBI" id="CHEBI:58228"/>
    </ligand>
</feature>
<dbReference type="EMBL" id="CP032698">
    <property type="protein sequence ID" value="AYG84061.1"/>
    <property type="molecule type" value="Genomic_DNA"/>
</dbReference>
<dbReference type="Proteomes" id="UP000271554">
    <property type="component" value="Chromosome"/>
</dbReference>
<feature type="domain" description="Aspartate/ornithine carbamoyltransferase carbamoyl-P binding" evidence="9">
    <location>
        <begin position="3"/>
        <end position="147"/>
    </location>
</feature>
<dbReference type="GO" id="GO:0016597">
    <property type="term" value="F:amino acid binding"/>
    <property type="evidence" value="ECO:0007669"/>
    <property type="project" value="InterPro"/>
</dbReference>
<dbReference type="NCBIfam" id="NF002032">
    <property type="entry name" value="PRK00856.1"/>
    <property type="match status" value="1"/>
</dbReference>
<feature type="binding site" evidence="7">
    <location>
        <position position="271"/>
    </location>
    <ligand>
        <name>carbamoyl phosphate</name>
        <dbReference type="ChEBI" id="CHEBI:58228"/>
    </ligand>
</feature>
<comment type="similarity">
    <text evidence="2 7">Belongs to the aspartate/ornithine carbamoyltransferase superfamily. ATCase family.</text>
</comment>
<feature type="binding site" evidence="7">
    <location>
        <position position="55"/>
    </location>
    <ligand>
        <name>carbamoyl phosphate</name>
        <dbReference type="ChEBI" id="CHEBI:58228"/>
    </ligand>
</feature>
<accession>A0A387HMZ5</accession>
<name>A0A387HMZ5_9ACTN</name>
<reference evidence="10 11" key="1">
    <citation type="submission" date="2018-10" db="EMBL/GenBank/DDBJ databases">
        <title>Relationship between Morphology and Antimicrobial Activity in Streptomyces.</title>
        <authorList>
            <person name="Kang H.J."/>
            <person name="Kim S.B."/>
        </authorList>
    </citation>
    <scope>NUCLEOTIDE SEQUENCE [LARGE SCALE GENOMIC DNA]</scope>
    <source>
        <strain evidence="10 11">BH38</strain>
    </source>
</reference>
<evidence type="ECO:0000256" key="5">
    <source>
        <dbReference type="ARBA" id="ARBA00043884"/>
    </source>
</evidence>
<feature type="binding site" evidence="7">
    <location>
        <position position="135"/>
    </location>
    <ligand>
        <name>carbamoyl phosphate</name>
        <dbReference type="ChEBI" id="CHEBI:58228"/>
    </ligand>
</feature>
<evidence type="ECO:0000256" key="6">
    <source>
        <dbReference type="ARBA" id="ARBA00048859"/>
    </source>
</evidence>
<evidence type="ECO:0000313" key="10">
    <source>
        <dbReference type="EMBL" id="AYG84061.1"/>
    </source>
</evidence>
<evidence type="ECO:0000259" key="8">
    <source>
        <dbReference type="Pfam" id="PF00185"/>
    </source>
</evidence>
<dbReference type="PANTHER" id="PTHR45753">
    <property type="entry name" value="ORNITHINE CARBAMOYLTRANSFERASE, MITOCHONDRIAL"/>
    <property type="match status" value="1"/>
</dbReference>
<feature type="domain" description="Aspartate/ornithine carbamoyltransferase Asp/Orn-binding" evidence="8">
    <location>
        <begin position="162"/>
        <end position="308"/>
    </location>
</feature>
<feature type="binding site" evidence="7">
    <location>
        <position position="56"/>
    </location>
    <ligand>
        <name>carbamoyl phosphate</name>
        <dbReference type="ChEBI" id="CHEBI:58228"/>
    </ligand>
</feature>
<dbReference type="GO" id="GO:0004070">
    <property type="term" value="F:aspartate carbamoyltransferase activity"/>
    <property type="evidence" value="ECO:0007669"/>
    <property type="project" value="UniProtKB-UniRule"/>
</dbReference>
<proteinExistence type="inferred from homology"/>
<dbReference type="InterPro" id="IPR002082">
    <property type="entry name" value="Asp_carbamoyltransf"/>
</dbReference>
<dbReference type="GO" id="GO:0005829">
    <property type="term" value="C:cytosol"/>
    <property type="evidence" value="ECO:0007669"/>
    <property type="project" value="TreeGrafter"/>
</dbReference>
<evidence type="ECO:0000256" key="7">
    <source>
        <dbReference type="HAMAP-Rule" id="MF_00001"/>
    </source>
</evidence>
<dbReference type="GO" id="GO:0044205">
    <property type="term" value="P:'de novo' UMP biosynthetic process"/>
    <property type="evidence" value="ECO:0007669"/>
    <property type="project" value="UniProtKB-UniRule"/>
</dbReference>